<keyword evidence="8" id="KW-1185">Reference proteome</keyword>
<dbReference type="EMBL" id="AGNL01013894">
    <property type="protein sequence ID" value="EJK66952.1"/>
    <property type="molecule type" value="Genomic_DNA"/>
</dbReference>
<feature type="compositionally biased region" description="Basic and acidic residues" evidence="5">
    <location>
        <begin position="1"/>
        <end position="27"/>
    </location>
</feature>
<feature type="region of interest" description="Disordered" evidence="5">
    <location>
        <begin position="525"/>
        <end position="603"/>
    </location>
</feature>
<dbReference type="PROSITE" id="PS50014">
    <property type="entry name" value="BROMODOMAIN_2"/>
    <property type="match status" value="1"/>
</dbReference>
<evidence type="ECO:0000313" key="7">
    <source>
        <dbReference type="EMBL" id="EJK66952.1"/>
    </source>
</evidence>
<dbReference type="PRINTS" id="PR00503">
    <property type="entry name" value="BROMODOMAIN"/>
</dbReference>
<feature type="region of interest" description="Disordered" evidence="5">
    <location>
        <begin position="354"/>
        <end position="382"/>
    </location>
</feature>
<keyword evidence="2 4" id="KW-0103">Bromodomain</keyword>
<dbReference type="GO" id="GO:0017025">
    <property type="term" value="F:TBP-class protein binding"/>
    <property type="evidence" value="ECO:0007669"/>
    <property type="project" value="InterPro"/>
</dbReference>
<dbReference type="SMART" id="SM00297">
    <property type="entry name" value="BROMO"/>
    <property type="match status" value="1"/>
</dbReference>
<dbReference type="InterPro" id="IPR022591">
    <property type="entry name" value="TAF1_HAT_dom"/>
</dbReference>
<name>K0T8U3_THAOC</name>
<feature type="compositionally biased region" description="Acidic residues" evidence="5">
    <location>
        <begin position="1092"/>
        <end position="1102"/>
    </location>
</feature>
<evidence type="ECO:0000259" key="6">
    <source>
        <dbReference type="PROSITE" id="PS50014"/>
    </source>
</evidence>
<dbReference type="PANTHER" id="PTHR13900">
    <property type="entry name" value="TRANSCRIPTION INITIATION FACTOR TFIID"/>
    <property type="match status" value="1"/>
</dbReference>
<feature type="region of interest" description="Disordered" evidence="5">
    <location>
        <begin position="1"/>
        <end position="223"/>
    </location>
</feature>
<feature type="domain" description="Bromo" evidence="6">
    <location>
        <begin position="1335"/>
        <end position="1405"/>
    </location>
</feature>
<feature type="compositionally biased region" description="Low complexity" evidence="5">
    <location>
        <begin position="470"/>
        <end position="480"/>
    </location>
</feature>
<evidence type="ECO:0000256" key="3">
    <source>
        <dbReference type="ARBA" id="ARBA00023242"/>
    </source>
</evidence>
<feature type="compositionally biased region" description="Low complexity" evidence="5">
    <location>
        <begin position="147"/>
        <end position="158"/>
    </location>
</feature>
<evidence type="ECO:0000256" key="5">
    <source>
        <dbReference type="SAM" id="MobiDB-lite"/>
    </source>
</evidence>
<comment type="subcellular location">
    <subcellularLocation>
        <location evidence="1">Nucleus</location>
    </subcellularLocation>
</comment>
<evidence type="ECO:0000256" key="4">
    <source>
        <dbReference type="PROSITE-ProRule" id="PRU00035"/>
    </source>
</evidence>
<dbReference type="GO" id="GO:0051123">
    <property type="term" value="P:RNA polymerase II preinitiation complex assembly"/>
    <property type="evidence" value="ECO:0007669"/>
    <property type="project" value="TreeGrafter"/>
</dbReference>
<dbReference type="GO" id="GO:0016251">
    <property type="term" value="F:RNA polymerase II general transcription initiation factor activity"/>
    <property type="evidence" value="ECO:0007669"/>
    <property type="project" value="InterPro"/>
</dbReference>
<dbReference type="InterPro" id="IPR040240">
    <property type="entry name" value="TAF1"/>
</dbReference>
<dbReference type="OMA" id="DESTICW"/>
<feature type="compositionally biased region" description="Acidic residues" evidence="5">
    <location>
        <begin position="100"/>
        <end position="114"/>
    </location>
</feature>
<feature type="region of interest" description="Disordered" evidence="5">
    <location>
        <begin position="237"/>
        <end position="260"/>
    </location>
</feature>
<feature type="region of interest" description="Disordered" evidence="5">
    <location>
        <begin position="437"/>
        <end position="482"/>
    </location>
</feature>
<protein>
    <recommendedName>
        <fullName evidence="6">Bromo domain-containing protein</fullName>
    </recommendedName>
</protein>
<feature type="non-terminal residue" evidence="7">
    <location>
        <position position="1"/>
    </location>
</feature>
<dbReference type="InterPro" id="IPR036427">
    <property type="entry name" value="Bromodomain-like_sf"/>
</dbReference>
<organism evidence="7 8">
    <name type="scientific">Thalassiosira oceanica</name>
    <name type="common">Marine diatom</name>
    <dbReference type="NCBI Taxonomy" id="159749"/>
    <lineage>
        <taxon>Eukaryota</taxon>
        <taxon>Sar</taxon>
        <taxon>Stramenopiles</taxon>
        <taxon>Ochrophyta</taxon>
        <taxon>Bacillariophyta</taxon>
        <taxon>Coscinodiscophyceae</taxon>
        <taxon>Thalassiosirophycidae</taxon>
        <taxon>Thalassiosirales</taxon>
        <taxon>Thalassiosiraceae</taxon>
        <taxon>Thalassiosira</taxon>
    </lineage>
</organism>
<dbReference type="Proteomes" id="UP000266841">
    <property type="component" value="Unassembled WGS sequence"/>
</dbReference>
<gene>
    <name evidence="7" type="ORF">THAOC_12070</name>
</gene>
<dbReference type="OrthoDB" id="5752at2759"/>
<accession>K0T8U3</accession>
<dbReference type="GO" id="GO:0005669">
    <property type="term" value="C:transcription factor TFIID complex"/>
    <property type="evidence" value="ECO:0007669"/>
    <property type="project" value="InterPro"/>
</dbReference>
<evidence type="ECO:0000256" key="1">
    <source>
        <dbReference type="ARBA" id="ARBA00004123"/>
    </source>
</evidence>
<reference evidence="7 8" key="1">
    <citation type="journal article" date="2012" name="Genome Biol.">
        <title>Genome and low-iron response of an oceanic diatom adapted to chronic iron limitation.</title>
        <authorList>
            <person name="Lommer M."/>
            <person name="Specht M."/>
            <person name="Roy A.S."/>
            <person name="Kraemer L."/>
            <person name="Andreson R."/>
            <person name="Gutowska M.A."/>
            <person name="Wolf J."/>
            <person name="Bergner S.V."/>
            <person name="Schilhabel M.B."/>
            <person name="Klostermeier U.C."/>
            <person name="Beiko R.G."/>
            <person name="Rosenstiel P."/>
            <person name="Hippler M."/>
            <person name="Laroche J."/>
        </authorList>
    </citation>
    <scope>NUCLEOTIDE SEQUENCE [LARGE SCALE GENOMIC DNA]</scope>
    <source>
        <strain evidence="7 8">CCMP1005</strain>
    </source>
</reference>
<dbReference type="SUPFAM" id="SSF47370">
    <property type="entry name" value="Bromodomain"/>
    <property type="match status" value="1"/>
</dbReference>
<dbReference type="GO" id="GO:0004402">
    <property type="term" value="F:histone acetyltransferase activity"/>
    <property type="evidence" value="ECO:0007669"/>
    <property type="project" value="InterPro"/>
</dbReference>
<keyword evidence="3" id="KW-0539">Nucleus</keyword>
<feature type="region of interest" description="Disordered" evidence="5">
    <location>
        <begin position="1075"/>
        <end position="1102"/>
    </location>
</feature>
<feature type="compositionally biased region" description="Basic and acidic residues" evidence="5">
    <location>
        <begin position="171"/>
        <end position="182"/>
    </location>
</feature>
<comment type="caution">
    <text evidence="7">The sequence shown here is derived from an EMBL/GenBank/DDBJ whole genome shotgun (WGS) entry which is preliminary data.</text>
</comment>
<dbReference type="Pfam" id="PF00439">
    <property type="entry name" value="Bromodomain"/>
    <property type="match status" value="1"/>
</dbReference>
<dbReference type="InterPro" id="IPR001487">
    <property type="entry name" value="Bromodomain"/>
</dbReference>
<feature type="region of interest" description="Disordered" evidence="5">
    <location>
        <begin position="1429"/>
        <end position="1457"/>
    </location>
</feature>
<feature type="region of interest" description="Disordered" evidence="5">
    <location>
        <begin position="1206"/>
        <end position="1228"/>
    </location>
</feature>
<evidence type="ECO:0000313" key="8">
    <source>
        <dbReference type="Proteomes" id="UP000266841"/>
    </source>
</evidence>
<feature type="compositionally biased region" description="Basic residues" evidence="5">
    <location>
        <begin position="1214"/>
        <end position="1223"/>
    </location>
</feature>
<dbReference type="PANTHER" id="PTHR13900:SF0">
    <property type="entry name" value="TRANSCRIPTION INITIATION FACTOR TFIID SUBUNIT 1"/>
    <property type="match status" value="1"/>
</dbReference>
<evidence type="ECO:0000256" key="2">
    <source>
        <dbReference type="ARBA" id="ARBA00023117"/>
    </source>
</evidence>
<feature type="compositionally biased region" description="Basic and acidic residues" evidence="5">
    <location>
        <begin position="1075"/>
        <end position="1091"/>
    </location>
</feature>
<dbReference type="Pfam" id="PF12157">
    <property type="entry name" value="DUF3591"/>
    <property type="match status" value="2"/>
</dbReference>
<feature type="region of interest" description="Disordered" evidence="5">
    <location>
        <begin position="273"/>
        <end position="322"/>
    </location>
</feature>
<proteinExistence type="predicted"/>
<dbReference type="Gene3D" id="1.20.920.10">
    <property type="entry name" value="Bromodomain-like"/>
    <property type="match status" value="1"/>
</dbReference>
<sequence>GEGGDKKPRPPTGREDGGPPRGRERRPGRPAGDAGLGPDRAPPTAAEALSRRILSDLRPSCVVDGESDRDVGTMTVMRIRNETAFDPRTAGVELDRWEDGIDWEGGESTDDEGGEVGGAGRGSPDKTGPVKVEGGTDHSAATPTKDSSSTIPEPTPSSGAGARVSDEEEEGRTSDYHCDDLSFRPPPPPRNKRARRGRDGARQGGVGGVGYDGEEDDPMSYLDAAYNPRLEALDLASEVDWEGGSSDREDGGSGPRPVPLILQSSLAGTSVSSLLAPCPSRPRPFESHPACQRRLDRESSALVTSTAELSLTRPGGLAGSEERERLIEMRQRKREAMAREKQSRVGEVMANISQKGTGRRITSSLMGPRGAERTGRPGRHAMGTTAHDAEYVEQLEIVYTHTMVKPDLALSEYRQFHRPRLPLAVVQPSLSWRFQTRVVSGPPGSKRRGPGHAGPSSGPAGPGPAGGPGTARRYGYGTRPDLSPSAGDIVVLEYSEERPPLIMSKGMTARIVNYYRGDRARCPISAGGGDRPMRKRHGDRASVGGRAGHAGPSDRAERPPRLLGPGRYVPKSPADLIGIEPGRSRPAGAPGGPDGADPPAKKPKEKVIDVLPEGVTEILHNKVHGPFIGEVEDGQTQTGLISNLFAAPMYRHESDPTDFLMVLGQLRETKTTGPLTADAMAGLGVALRPLPRNVYCVGQTQPRVKVFQPNTNDEKKFFRNFVAYHIAKTIERNELREGTGLRIDDVNDRLFVNTVLPAQQIRAIIKAVANCERQNNNYWALKQVGEDDFPGVEALGRRVNPEGIAAYESQQAAIQRYQDLGICELYSGTNNVGNVAVAMIYLNGMVQAAFQRRSRLKKLLDVKARQRDPRLVYYERAHAKLDGQYHDLKRKQSIAKFIYEELQLSPWNLSGDFIDVHKRAIRNQTMKLTGIGDPSGRGEAYSFLREEGGRGSKSSAAVDGALNAQIKKITGTENDLRKLTMKQMASLLQSYNVPSKDIEKLKRWDRVHVIRDLSTKNASDGMGDEMDRFARTEKTRLSDQRSNYKERIQEIWRRQTAALTATDIDAAAVGMEGKAKDAEAANEAGAEKADGPDDESEDDEELIQELEMDLANREETNRLASNLGQSGMTQEARNYALMMKGMEEERNLQDGGGQKLGAPGMPVRKFKVIRRKITKTKPDGSQVVSFELIVKDREKVEEIIAKKKEVESEEKKAPERKKKKKKPTGSYAEGACVGHAMFKDEDDAKRVKVKVLKTRGKPGPKKRADSKISSIKHSRLTVKERNAAKRMQRKEDEDMYKKKAISKGTNNRKERGAARDRMPHVILSDRLESIRMAVEDRPNVGAFLRPVDRGLYPHYYELINEPIDLNTIREKNRRYDYKRADSLISDFDLMKRNAVKFNGANSPLAKEAEEIYEFVKSTIEQNREEFDQMEEAVEDQMNGKKKRKAKAAGAKAKAESKASLNTASVMLDGVETKVNLGDNLTFGGLGFDDSDSDSD</sequence>
<feature type="compositionally biased region" description="Gly residues" evidence="5">
    <location>
        <begin position="202"/>
        <end position="211"/>
    </location>
</feature>
<dbReference type="eggNOG" id="KOG0008">
    <property type="taxonomic scope" value="Eukaryota"/>
</dbReference>
<feature type="compositionally biased region" description="Polar residues" evidence="5">
    <location>
        <begin position="354"/>
        <end position="365"/>
    </location>
</feature>